<evidence type="ECO:0000313" key="3">
    <source>
        <dbReference type="EMBL" id="VEL15957.1"/>
    </source>
</evidence>
<keyword evidence="4" id="KW-1185">Reference proteome</keyword>
<reference evidence="3" key="1">
    <citation type="submission" date="2018-11" db="EMBL/GenBank/DDBJ databases">
        <authorList>
            <consortium name="Pathogen Informatics"/>
        </authorList>
    </citation>
    <scope>NUCLEOTIDE SEQUENCE</scope>
</reference>
<evidence type="ECO:0000256" key="2">
    <source>
        <dbReference type="SAM" id="Phobius"/>
    </source>
</evidence>
<keyword evidence="2" id="KW-0812">Transmembrane</keyword>
<name>A0A3S5FD10_9PLAT</name>
<comment type="caution">
    <text evidence="3">The sequence shown here is derived from an EMBL/GenBank/DDBJ whole genome shotgun (WGS) entry which is preliminary data.</text>
</comment>
<dbReference type="EMBL" id="CAAALY010026571">
    <property type="protein sequence ID" value="VEL15957.1"/>
    <property type="molecule type" value="Genomic_DNA"/>
</dbReference>
<organism evidence="3 4">
    <name type="scientific">Protopolystoma xenopodis</name>
    <dbReference type="NCBI Taxonomy" id="117903"/>
    <lineage>
        <taxon>Eukaryota</taxon>
        <taxon>Metazoa</taxon>
        <taxon>Spiralia</taxon>
        <taxon>Lophotrochozoa</taxon>
        <taxon>Platyhelminthes</taxon>
        <taxon>Monogenea</taxon>
        <taxon>Polyopisthocotylea</taxon>
        <taxon>Polystomatidea</taxon>
        <taxon>Polystomatidae</taxon>
        <taxon>Protopolystoma</taxon>
    </lineage>
</organism>
<accession>A0A3S5FD10</accession>
<keyword evidence="2" id="KW-0472">Membrane</keyword>
<feature type="transmembrane region" description="Helical" evidence="2">
    <location>
        <begin position="164"/>
        <end position="187"/>
    </location>
</feature>
<dbReference type="Proteomes" id="UP000784294">
    <property type="component" value="Unassembled WGS sequence"/>
</dbReference>
<evidence type="ECO:0000256" key="1">
    <source>
        <dbReference type="SAM" id="MobiDB-lite"/>
    </source>
</evidence>
<keyword evidence="2" id="KW-1133">Transmembrane helix</keyword>
<sequence>MSAYQAGREQIGPMMDSWRNVEVARPRPRPQSSAPATTLTSSVQIYQQGWRAEGESRAKGAKNEADASDELAQEASSLKWMPQAALVPTRQTVVSSPAQDPRATSSVRPVRARILREEAKFEADQGASRPAAAPTFLIRKKKDSSRYISGLVFSFPITSFRPSLVSFTLLSLSILVSSTLLLSSPLLSPTSLFLDLN</sequence>
<gene>
    <name evidence="3" type="ORF">PXEA_LOCUS9397</name>
</gene>
<evidence type="ECO:0000313" key="4">
    <source>
        <dbReference type="Proteomes" id="UP000784294"/>
    </source>
</evidence>
<proteinExistence type="predicted"/>
<dbReference type="AlphaFoldDB" id="A0A3S5FD10"/>
<protein>
    <submittedName>
        <fullName evidence="3">Uncharacterized protein</fullName>
    </submittedName>
</protein>
<feature type="region of interest" description="Disordered" evidence="1">
    <location>
        <begin position="1"/>
        <end position="74"/>
    </location>
</feature>
<feature type="compositionally biased region" description="Polar residues" evidence="1">
    <location>
        <begin position="37"/>
        <end position="47"/>
    </location>
</feature>
<feature type="compositionally biased region" description="Basic and acidic residues" evidence="1">
    <location>
        <begin position="52"/>
        <end position="65"/>
    </location>
</feature>